<dbReference type="InterPro" id="IPR013783">
    <property type="entry name" value="Ig-like_fold"/>
</dbReference>
<dbReference type="InterPro" id="IPR002110">
    <property type="entry name" value="Ankyrin_rpt"/>
</dbReference>
<sequence length="373" mass="40229">MEGEKSKKKLVEVSPELEVVIDFVLAQKCRANVRLRSICSTSAVAFKVQTSSPDRFLVNPPSGVIPPLSSVTFQIILKPQPQLPPTYPRSPSDRFLIRVAVFGQADSIMAESINSWLSSQPPGTTQDIKLKVAFAGPLLLRHAVSCGDTNVVRKLIKRRKAILAELSPEKAESLLQAAADSDNSINMIKLLVELGLGFRHMGADVGRNDDDPDHSAVDVATSNKLHTIQADKSERGEAVLMAARHGDLKQLESLLSRGMITTFSDQYGLTAIHIAAIKGQREVVELLISHGLDLECRDNEGHTPLHLAVESGSMSTVEALIDRGADCNAATANGVTPLYVAKAMGYEDIAGRLEESGAIHSFLAVPSENPRSS</sequence>
<dbReference type="Pfam" id="PF00635">
    <property type="entry name" value="Motile_Sperm"/>
    <property type="match status" value="1"/>
</dbReference>
<dbReference type="PROSITE" id="PS50297">
    <property type="entry name" value="ANK_REP_REGION"/>
    <property type="match status" value="2"/>
</dbReference>
<dbReference type="PRINTS" id="PR01415">
    <property type="entry name" value="ANKYRIN"/>
</dbReference>
<dbReference type="SUPFAM" id="SSF49354">
    <property type="entry name" value="PapD-like"/>
    <property type="match status" value="1"/>
</dbReference>
<dbReference type="PROSITE" id="PS50088">
    <property type="entry name" value="ANK_REPEAT"/>
    <property type="match status" value="2"/>
</dbReference>
<dbReference type="STRING" id="22663.A0A2I0IRS6"/>
<dbReference type="GeneID" id="116188358"/>
<reference evidence="1 2" key="1">
    <citation type="submission" date="2017-11" db="EMBL/GenBank/DDBJ databases">
        <title>De-novo sequencing of pomegranate (Punica granatum L.) genome.</title>
        <authorList>
            <person name="Akparov Z."/>
            <person name="Amiraslanov A."/>
            <person name="Hajiyeva S."/>
            <person name="Abbasov M."/>
            <person name="Kaur K."/>
            <person name="Hamwieh A."/>
            <person name="Solovyev V."/>
            <person name="Salamov A."/>
            <person name="Braich B."/>
            <person name="Kosarev P."/>
            <person name="Mahmoud A."/>
            <person name="Hajiyev E."/>
            <person name="Babayeva S."/>
            <person name="Izzatullayeva V."/>
            <person name="Mammadov A."/>
            <person name="Mammadov A."/>
            <person name="Sharifova S."/>
            <person name="Ojaghi J."/>
            <person name="Eynullazada K."/>
            <person name="Bayramov B."/>
            <person name="Abdulazimova A."/>
            <person name="Shahmuradov I."/>
        </authorList>
    </citation>
    <scope>NUCLEOTIDE SEQUENCE [LARGE SCALE GENOMIC DNA]</scope>
    <source>
        <strain evidence="2">cv. AG2017</strain>
        <tissue evidence="1">Leaf</tissue>
    </source>
</reference>
<dbReference type="SMART" id="SM00248">
    <property type="entry name" value="ANK"/>
    <property type="match status" value="5"/>
</dbReference>
<dbReference type="InterPro" id="IPR000535">
    <property type="entry name" value="MSP_dom"/>
</dbReference>
<gene>
    <name evidence="1" type="ORF">CRG98_033040</name>
</gene>
<protein>
    <submittedName>
        <fullName evidence="1">Uncharacterized protein</fullName>
    </submittedName>
</protein>
<evidence type="ECO:0000313" key="2">
    <source>
        <dbReference type="Proteomes" id="UP000233551"/>
    </source>
</evidence>
<dbReference type="InterPro" id="IPR008962">
    <property type="entry name" value="PapD-like_sf"/>
</dbReference>
<dbReference type="EMBL" id="PGOL01002599">
    <property type="protein sequence ID" value="PKI46698.1"/>
    <property type="molecule type" value="Genomic_DNA"/>
</dbReference>
<organism evidence="1 2">
    <name type="scientific">Punica granatum</name>
    <name type="common">Pomegranate</name>
    <dbReference type="NCBI Taxonomy" id="22663"/>
    <lineage>
        <taxon>Eukaryota</taxon>
        <taxon>Viridiplantae</taxon>
        <taxon>Streptophyta</taxon>
        <taxon>Embryophyta</taxon>
        <taxon>Tracheophyta</taxon>
        <taxon>Spermatophyta</taxon>
        <taxon>Magnoliopsida</taxon>
        <taxon>eudicotyledons</taxon>
        <taxon>Gunneridae</taxon>
        <taxon>Pentapetalae</taxon>
        <taxon>rosids</taxon>
        <taxon>malvids</taxon>
        <taxon>Myrtales</taxon>
        <taxon>Lythraceae</taxon>
        <taxon>Punica</taxon>
    </lineage>
</organism>
<accession>A0A2I0IRS6</accession>
<dbReference type="Pfam" id="PF12796">
    <property type="entry name" value="Ank_2"/>
    <property type="match status" value="1"/>
</dbReference>
<dbReference type="PANTHER" id="PTHR24173:SF74">
    <property type="entry name" value="ANKYRIN REPEAT DOMAIN-CONTAINING PROTEIN 16"/>
    <property type="match status" value="1"/>
</dbReference>
<name>A0A2I0IRS6_PUNGR</name>
<evidence type="ECO:0000313" key="1">
    <source>
        <dbReference type="EMBL" id="PKI46698.1"/>
    </source>
</evidence>
<dbReference type="Gene3D" id="1.25.40.20">
    <property type="entry name" value="Ankyrin repeat-containing domain"/>
    <property type="match status" value="2"/>
</dbReference>
<dbReference type="InterPro" id="IPR036770">
    <property type="entry name" value="Ankyrin_rpt-contain_sf"/>
</dbReference>
<dbReference type="AlphaFoldDB" id="A0A2I0IRS6"/>
<dbReference type="OrthoDB" id="194358at2759"/>
<dbReference type="PROSITE" id="PS50202">
    <property type="entry name" value="MSP"/>
    <property type="match status" value="1"/>
</dbReference>
<dbReference type="PANTHER" id="PTHR24173">
    <property type="entry name" value="ANKYRIN REPEAT CONTAINING"/>
    <property type="match status" value="1"/>
</dbReference>
<dbReference type="Proteomes" id="UP000233551">
    <property type="component" value="Unassembled WGS sequence"/>
</dbReference>
<keyword evidence="2" id="KW-1185">Reference proteome</keyword>
<proteinExistence type="predicted"/>
<comment type="caution">
    <text evidence="1">The sequence shown here is derived from an EMBL/GenBank/DDBJ whole genome shotgun (WGS) entry which is preliminary data.</text>
</comment>
<dbReference type="SUPFAM" id="SSF48403">
    <property type="entry name" value="Ankyrin repeat"/>
    <property type="match status" value="1"/>
</dbReference>
<dbReference type="Gene3D" id="2.60.40.10">
    <property type="entry name" value="Immunoglobulins"/>
    <property type="match status" value="1"/>
</dbReference>